<evidence type="ECO:0000313" key="7">
    <source>
        <dbReference type="Proteomes" id="UP000291020"/>
    </source>
</evidence>
<dbReference type="PROSITE" id="PS50125">
    <property type="entry name" value="GUANYLATE_CYCLASE_2"/>
    <property type="match status" value="1"/>
</dbReference>
<proteinExistence type="predicted"/>
<feature type="domain" description="Guanylate cyclase" evidence="5">
    <location>
        <begin position="5"/>
        <end position="145"/>
    </location>
</feature>
<name>A0A452HFH9_9SAUR</name>
<evidence type="ECO:0000256" key="2">
    <source>
        <dbReference type="ARBA" id="ARBA00022840"/>
    </source>
</evidence>
<reference evidence="6" key="3">
    <citation type="submission" date="2025-09" db="UniProtKB">
        <authorList>
            <consortium name="Ensembl"/>
        </authorList>
    </citation>
    <scope>IDENTIFICATION</scope>
</reference>
<reference evidence="7" key="1">
    <citation type="journal article" date="2017" name="PLoS ONE">
        <title>The Agassiz's desert tortoise genome provides a resource for the conservation of a threatened species.</title>
        <authorList>
            <person name="Tollis M."/>
            <person name="DeNardo D.F."/>
            <person name="Cornelius J.A."/>
            <person name="Dolby G.A."/>
            <person name="Edwards T."/>
            <person name="Henen B.T."/>
            <person name="Karl A.E."/>
            <person name="Murphy R.W."/>
            <person name="Kusumi K."/>
        </authorList>
    </citation>
    <scope>NUCLEOTIDE SEQUENCE [LARGE SCALE GENOMIC DNA]</scope>
</reference>
<dbReference type="GO" id="GO:0005737">
    <property type="term" value="C:cytoplasm"/>
    <property type="evidence" value="ECO:0007669"/>
    <property type="project" value="TreeGrafter"/>
</dbReference>
<organism evidence="6 7">
    <name type="scientific">Gopherus agassizii</name>
    <name type="common">Agassiz's desert tortoise</name>
    <dbReference type="NCBI Taxonomy" id="38772"/>
    <lineage>
        <taxon>Eukaryota</taxon>
        <taxon>Metazoa</taxon>
        <taxon>Chordata</taxon>
        <taxon>Craniata</taxon>
        <taxon>Vertebrata</taxon>
        <taxon>Euteleostomi</taxon>
        <taxon>Archelosauria</taxon>
        <taxon>Testudinata</taxon>
        <taxon>Testudines</taxon>
        <taxon>Cryptodira</taxon>
        <taxon>Durocryptodira</taxon>
        <taxon>Testudinoidea</taxon>
        <taxon>Testudinidae</taxon>
        <taxon>Gopherus</taxon>
    </lineage>
</organism>
<dbReference type="SUPFAM" id="SSF55073">
    <property type="entry name" value="Nucleotide cyclase"/>
    <property type="match status" value="1"/>
</dbReference>
<evidence type="ECO:0000256" key="1">
    <source>
        <dbReference type="ARBA" id="ARBA00022741"/>
    </source>
</evidence>
<evidence type="ECO:0000259" key="5">
    <source>
        <dbReference type="PROSITE" id="PS50125"/>
    </source>
</evidence>
<dbReference type="GO" id="GO:0005524">
    <property type="term" value="F:ATP binding"/>
    <property type="evidence" value="ECO:0007669"/>
    <property type="project" value="UniProtKB-KW"/>
</dbReference>
<dbReference type="Proteomes" id="UP000291020">
    <property type="component" value="Unassembled WGS sequence"/>
</dbReference>
<dbReference type="GO" id="GO:0004016">
    <property type="term" value="F:adenylate cyclase activity"/>
    <property type="evidence" value="ECO:0007669"/>
    <property type="project" value="TreeGrafter"/>
</dbReference>
<evidence type="ECO:0000256" key="3">
    <source>
        <dbReference type="ARBA" id="ARBA00023239"/>
    </source>
</evidence>
<keyword evidence="4" id="KW-0732">Signal</keyword>
<evidence type="ECO:0000256" key="4">
    <source>
        <dbReference type="SAM" id="SignalP"/>
    </source>
</evidence>
<dbReference type="GO" id="GO:0035556">
    <property type="term" value="P:intracellular signal transduction"/>
    <property type="evidence" value="ECO:0007669"/>
    <property type="project" value="InterPro"/>
</dbReference>
<keyword evidence="2" id="KW-0067">ATP-binding</keyword>
<protein>
    <recommendedName>
        <fullName evidence="5">Guanylate cyclase domain-containing protein</fullName>
    </recommendedName>
</protein>
<keyword evidence="3" id="KW-0456">Lyase</keyword>
<dbReference type="PANTHER" id="PTHR16305:SF28">
    <property type="entry name" value="GUANYLATE CYCLASE DOMAIN-CONTAINING PROTEIN"/>
    <property type="match status" value="1"/>
</dbReference>
<dbReference type="Ensembl" id="ENSGAGT00000015523.1">
    <property type="protein sequence ID" value="ENSGAGP00000013562.1"/>
    <property type="gene ID" value="ENSGAGG00000010352.1"/>
</dbReference>
<dbReference type="Gene3D" id="3.30.70.1230">
    <property type="entry name" value="Nucleotide cyclase"/>
    <property type="match status" value="2"/>
</dbReference>
<dbReference type="InterPro" id="IPR029787">
    <property type="entry name" value="Nucleotide_cyclase"/>
</dbReference>
<keyword evidence="7" id="KW-1185">Reference proteome</keyword>
<sequence>MTVWPSVFACVTGLTALLEKLYTNNDLNCGTEQLTQMLNDYIEGIMEQPSLFHAPLHSAVSPAGDALLVLWKVERSQLSDIITIAAKCSLEMQEQFEFSYKEVGLQLQLKIGMSAGHVSQLIVGDEIRQHLLVTGQQVDDVRLAQAREVILSPNCWELCDRDVLETEMLKGQKAMKVGAVALASSHELELALRRFALGNVLKKIDDNQPLAFVSELRLITVVSVKLQFHESTKATELCKLVQEATVSISSIMEGWRGKILQISTFGKSCTFLCAFGLPGDKREEENIHALDSAISISNFSFCRVAGMHSRQEYTGRIGLQVKMASRMLTHYPGMISCYEETYSKSGFPSCFFKKLPEKEMSDAVSSGVTYEYLGRKRNP</sequence>
<evidence type="ECO:0000313" key="6">
    <source>
        <dbReference type="Ensembl" id="ENSGAGP00000013562.1"/>
    </source>
</evidence>
<reference evidence="6" key="2">
    <citation type="submission" date="2025-08" db="UniProtKB">
        <authorList>
            <consortium name="Ensembl"/>
        </authorList>
    </citation>
    <scope>IDENTIFICATION</scope>
</reference>
<keyword evidence="1" id="KW-0547">Nucleotide-binding</keyword>
<dbReference type="GO" id="GO:0009190">
    <property type="term" value="P:cyclic nucleotide biosynthetic process"/>
    <property type="evidence" value="ECO:0007669"/>
    <property type="project" value="InterPro"/>
</dbReference>
<dbReference type="InterPro" id="IPR001054">
    <property type="entry name" value="A/G_cyclase"/>
</dbReference>
<dbReference type="AlphaFoldDB" id="A0A452HFH9"/>
<feature type="signal peptide" evidence="4">
    <location>
        <begin position="1"/>
        <end position="16"/>
    </location>
</feature>
<dbReference type="Pfam" id="PF00211">
    <property type="entry name" value="Guanylate_cyc"/>
    <property type="match status" value="1"/>
</dbReference>
<feature type="chain" id="PRO_5019386128" description="Guanylate cyclase domain-containing protein" evidence="4">
    <location>
        <begin position="17"/>
        <end position="379"/>
    </location>
</feature>
<accession>A0A452HFH9</accession>
<dbReference type="PANTHER" id="PTHR16305">
    <property type="entry name" value="TESTICULAR SOLUBLE ADENYLYL CYCLASE"/>
    <property type="match status" value="1"/>
</dbReference>
<dbReference type="FunFam" id="3.30.70.1230:FF:000021">
    <property type="entry name" value="Adenylate cyclase type 10"/>
    <property type="match status" value="1"/>
</dbReference>